<dbReference type="InterPro" id="IPR009100">
    <property type="entry name" value="AcylCoA_DH/oxidase_NM_dom_sf"/>
</dbReference>
<keyword evidence="5" id="KW-0560">Oxidoreductase</keyword>
<dbReference type="Gene3D" id="1.10.540.10">
    <property type="entry name" value="Acyl-CoA dehydrogenase/oxidase, N-terminal domain"/>
    <property type="match status" value="1"/>
</dbReference>
<evidence type="ECO:0000259" key="7">
    <source>
        <dbReference type="Pfam" id="PF02770"/>
    </source>
</evidence>
<organism evidence="9 10">
    <name type="scientific">Eoetvoesiella caeni</name>
    <dbReference type="NCBI Taxonomy" id="645616"/>
    <lineage>
        <taxon>Bacteria</taxon>
        <taxon>Pseudomonadati</taxon>
        <taxon>Pseudomonadota</taxon>
        <taxon>Betaproteobacteria</taxon>
        <taxon>Burkholderiales</taxon>
        <taxon>Alcaligenaceae</taxon>
        <taxon>Eoetvoesiella</taxon>
    </lineage>
</organism>
<keyword evidence="4" id="KW-0274">FAD</keyword>
<dbReference type="InterPro" id="IPR006091">
    <property type="entry name" value="Acyl-CoA_Oxase/DH_mid-dom"/>
</dbReference>
<dbReference type="Pfam" id="PF02771">
    <property type="entry name" value="Acyl-CoA_dh_N"/>
    <property type="match status" value="1"/>
</dbReference>
<accession>A0A366HHK8</accession>
<dbReference type="SUPFAM" id="SSF47203">
    <property type="entry name" value="Acyl-CoA dehydrogenase C-terminal domain-like"/>
    <property type="match status" value="1"/>
</dbReference>
<dbReference type="Proteomes" id="UP000253628">
    <property type="component" value="Unassembled WGS sequence"/>
</dbReference>
<feature type="domain" description="Acyl-CoA oxidase/dehydrogenase middle" evidence="7">
    <location>
        <begin position="153"/>
        <end position="248"/>
    </location>
</feature>
<dbReference type="SUPFAM" id="SSF56645">
    <property type="entry name" value="Acyl-CoA dehydrogenase NM domain-like"/>
    <property type="match status" value="1"/>
</dbReference>
<dbReference type="InterPro" id="IPR036250">
    <property type="entry name" value="AcylCo_DH-like_C"/>
</dbReference>
<evidence type="ECO:0000256" key="2">
    <source>
        <dbReference type="ARBA" id="ARBA00009347"/>
    </source>
</evidence>
<evidence type="ECO:0000256" key="5">
    <source>
        <dbReference type="ARBA" id="ARBA00023002"/>
    </source>
</evidence>
<dbReference type="RefSeq" id="WP_113931904.1">
    <property type="nucleotide sequence ID" value="NZ_JACCEU010000002.1"/>
</dbReference>
<dbReference type="Gene3D" id="1.20.140.10">
    <property type="entry name" value="Butyryl-CoA Dehydrogenase, subunit A, domain 3"/>
    <property type="match status" value="1"/>
</dbReference>
<dbReference type="PIRSF" id="PIRSF016578">
    <property type="entry name" value="HsaA"/>
    <property type="match status" value="1"/>
</dbReference>
<proteinExistence type="inferred from homology"/>
<dbReference type="PROSITE" id="PS00072">
    <property type="entry name" value="ACYL_COA_DH_1"/>
    <property type="match status" value="1"/>
</dbReference>
<evidence type="ECO:0000313" key="10">
    <source>
        <dbReference type="Proteomes" id="UP000253628"/>
    </source>
</evidence>
<dbReference type="GO" id="GO:0003995">
    <property type="term" value="F:acyl-CoA dehydrogenase activity"/>
    <property type="evidence" value="ECO:0007669"/>
    <property type="project" value="InterPro"/>
</dbReference>
<reference evidence="9 10" key="1">
    <citation type="submission" date="2018-06" db="EMBL/GenBank/DDBJ databases">
        <title>Genomic Encyclopedia of Type Strains, Phase IV (KMG-IV): sequencing the most valuable type-strain genomes for metagenomic binning, comparative biology and taxonomic classification.</title>
        <authorList>
            <person name="Goeker M."/>
        </authorList>
    </citation>
    <scope>NUCLEOTIDE SEQUENCE [LARGE SCALE GENOMIC DNA]</scope>
    <source>
        <strain evidence="9 10">DSM 25520</strain>
    </source>
</reference>
<dbReference type="FunFam" id="1.20.140.10:FF:000001">
    <property type="entry name" value="Acyl-CoA dehydrogenase"/>
    <property type="match status" value="1"/>
</dbReference>
<dbReference type="OrthoDB" id="7807987at2"/>
<dbReference type="Gene3D" id="2.40.110.10">
    <property type="entry name" value="Butyryl-CoA Dehydrogenase, subunit A, domain 2"/>
    <property type="match status" value="1"/>
</dbReference>
<dbReference type="InterPro" id="IPR009075">
    <property type="entry name" value="AcylCo_DH/oxidase_C"/>
</dbReference>
<dbReference type="PANTHER" id="PTHR43884">
    <property type="entry name" value="ACYL-COA DEHYDROGENASE"/>
    <property type="match status" value="1"/>
</dbReference>
<comment type="cofactor">
    <cofactor evidence="1">
        <name>FAD</name>
        <dbReference type="ChEBI" id="CHEBI:57692"/>
    </cofactor>
</comment>
<evidence type="ECO:0008006" key="11">
    <source>
        <dbReference type="Google" id="ProtNLM"/>
    </source>
</evidence>
<dbReference type="AlphaFoldDB" id="A0A366HHK8"/>
<dbReference type="EMBL" id="QNRQ01000002">
    <property type="protein sequence ID" value="RBP41631.1"/>
    <property type="molecule type" value="Genomic_DNA"/>
</dbReference>
<evidence type="ECO:0000313" key="9">
    <source>
        <dbReference type="EMBL" id="RBP41631.1"/>
    </source>
</evidence>
<evidence type="ECO:0000256" key="3">
    <source>
        <dbReference type="ARBA" id="ARBA00022630"/>
    </source>
</evidence>
<dbReference type="Pfam" id="PF02770">
    <property type="entry name" value="Acyl-CoA_dh_M"/>
    <property type="match status" value="1"/>
</dbReference>
<dbReference type="Pfam" id="PF00441">
    <property type="entry name" value="Acyl-CoA_dh_1"/>
    <property type="match status" value="1"/>
</dbReference>
<dbReference type="InterPro" id="IPR013786">
    <property type="entry name" value="AcylCoA_DH/ox_N"/>
</dbReference>
<dbReference type="InterPro" id="IPR006089">
    <property type="entry name" value="Acyl-CoA_DH_CS"/>
</dbReference>
<dbReference type="InterPro" id="IPR037069">
    <property type="entry name" value="AcylCoA_DH/ox_N_sf"/>
</dbReference>
<evidence type="ECO:0000256" key="1">
    <source>
        <dbReference type="ARBA" id="ARBA00001974"/>
    </source>
</evidence>
<evidence type="ECO:0000256" key="4">
    <source>
        <dbReference type="ARBA" id="ARBA00022827"/>
    </source>
</evidence>
<sequence length="411" mass="43914">MKTAVFSPMGGAGHANGAMLASSSAPVPFNTDEMRAEAEEFRGHIARWVDERLIPQAQATDEKGEFSHELFTELGELGYYGAMYPESAGGSGLAYPYTCFTVLCEELARGSLGFAAGVCMQGSTATHTIFQWGGQALHEKYLAPALRGEKIGAFAITEPNSGSDVASLRTKATKVEGGHILNGTKIFTSNGTVADFITVVATTDPSKGLKGLALFVVDTSTPGFSVGRRLDKFSVHSSDTAELVFENVFVPDDHHLDNGGSGGFLNAYKALTVDRIFTAALALGNGRAAYDAALRYAKERSQFGQAIGKFQAVQFKLVDMLALLEQARLYTYHAAALADEGRPITTEAALSKIVAGDGCNEVCQKAMSIFGGYGLMNEYPVQRFLRDSYFPLVGGGTSDIMRLIVARQLGF</sequence>
<protein>
    <recommendedName>
        <fullName evidence="11">Acyl-CoA dehydrogenase</fullName>
    </recommendedName>
</protein>
<gene>
    <name evidence="9" type="ORF">DFR37_10210</name>
</gene>
<dbReference type="FunFam" id="2.40.110.10:FF:000002">
    <property type="entry name" value="Acyl-CoA dehydrogenase fadE12"/>
    <property type="match status" value="1"/>
</dbReference>
<comment type="caution">
    <text evidence="9">The sequence shown here is derived from an EMBL/GenBank/DDBJ whole genome shotgun (WGS) entry which is preliminary data.</text>
</comment>
<comment type="similarity">
    <text evidence="2">Belongs to the acyl-CoA dehydrogenase family.</text>
</comment>
<feature type="domain" description="Acyl-CoA dehydrogenase/oxidase C-terminal" evidence="6">
    <location>
        <begin position="262"/>
        <end position="409"/>
    </location>
</feature>
<name>A0A366HHK8_9BURK</name>
<feature type="domain" description="Acyl-CoA dehydrogenase/oxidase N-terminal" evidence="8">
    <location>
        <begin position="36"/>
        <end position="149"/>
    </location>
</feature>
<dbReference type="PANTHER" id="PTHR43884:SF12">
    <property type="entry name" value="ISOVALERYL-COA DEHYDROGENASE, MITOCHONDRIAL-RELATED"/>
    <property type="match status" value="1"/>
</dbReference>
<dbReference type="GO" id="GO:0050660">
    <property type="term" value="F:flavin adenine dinucleotide binding"/>
    <property type="evidence" value="ECO:0007669"/>
    <property type="project" value="InterPro"/>
</dbReference>
<keyword evidence="10" id="KW-1185">Reference proteome</keyword>
<dbReference type="InterPro" id="IPR046373">
    <property type="entry name" value="Acyl-CoA_Oxase/DH_mid-dom_sf"/>
</dbReference>
<evidence type="ECO:0000259" key="8">
    <source>
        <dbReference type="Pfam" id="PF02771"/>
    </source>
</evidence>
<keyword evidence="3" id="KW-0285">Flavoprotein</keyword>
<evidence type="ECO:0000259" key="6">
    <source>
        <dbReference type="Pfam" id="PF00441"/>
    </source>
</evidence>